<reference evidence="9" key="1">
    <citation type="submission" date="2015-03" db="EMBL/GenBank/DDBJ databases">
        <title>Luteipulveratus halotolerans sp. nov., a novel actinobacterium (Dermacoccaceae) from Sarawak, Malaysia.</title>
        <authorList>
            <person name="Juboi H."/>
            <person name="Basik A."/>
            <person name="Shamsul S.S."/>
            <person name="Arnold P."/>
            <person name="Schmitt E.K."/>
            <person name="Sanglier J.-J."/>
            <person name="Yeo T."/>
        </authorList>
    </citation>
    <scope>NUCLEOTIDE SEQUENCE [LARGE SCALE GENOMIC DNA]</scope>
    <source>
        <strain evidence="9">C296001</strain>
    </source>
</reference>
<dbReference type="GO" id="GO:0030313">
    <property type="term" value="C:cell envelope"/>
    <property type="evidence" value="ECO:0007669"/>
    <property type="project" value="UniProtKB-SubCell"/>
</dbReference>
<dbReference type="AlphaFoldDB" id="A0A0L6CEC9"/>
<dbReference type="Gene3D" id="3.40.30.10">
    <property type="entry name" value="Glutaredoxin"/>
    <property type="match status" value="1"/>
</dbReference>
<dbReference type="InterPro" id="IPR013766">
    <property type="entry name" value="Thioredoxin_domain"/>
</dbReference>
<feature type="domain" description="Thioredoxin" evidence="7">
    <location>
        <begin position="50"/>
        <end position="194"/>
    </location>
</feature>
<keyword evidence="4" id="KW-1015">Disulfide bond</keyword>
<protein>
    <submittedName>
        <fullName evidence="8">Redoxin</fullName>
    </submittedName>
</protein>
<dbReference type="PANTHER" id="PTHR42852:SF6">
    <property type="entry name" value="THIOL:DISULFIDE INTERCHANGE PROTEIN DSBE"/>
    <property type="match status" value="1"/>
</dbReference>
<proteinExistence type="predicted"/>
<name>A0A0L6CEC9_9MICO</name>
<evidence type="ECO:0000256" key="1">
    <source>
        <dbReference type="ARBA" id="ARBA00004196"/>
    </source>
</evidence>
<dbReference type="EMBL" id="LAIR01000002">
    <property type="protein sequence ID" value="KNX36231.1"/>
    <property type="molecule type" value="Genomic_DNA"/>
</dbReference>
<keyword evidence="2" id="KW-0201">Cytochrome c-type biogenesis</keyword>
<dbReference type="STRING" id="1631356.VV01_02265"/>
<evidence type="ECO:0000256" key="3">
    <source>
        <dbReference type="ARBA" id="ARBA00022968"/>
    </source>
</evidence>
<dbReference type="RefSeq" id="WP_050668469.1">
    <property type="nucleotide sequence ID" value="NZ_LAIR01000002.1"/>
</dbReference>
<dbReference type="InterPro" id="IPR017937">
    <property type="entry name" value="Thioredoxin_CS"/>
</dbReference>
<feature type="signal peptide" evidence="6">
    <location>
        <begin position="1"/>
        <end position="22"/>
    </location>
</feature>
<evidence type="ECO:0000256" key="4">
    <source>
        <dbReference type="ARBA" id="ARBA00023157"/>
    </source>
</evidence>
<dbReference type="PANTHER" id="PTHR42852">
    <property type="entry name" value="THIOL:DISULFIDE INTERCHANGE PROTEIN DSBE"/>
    <property type="match status" value="1"/>
</dbReference>
<dbReference type="PROSITE" id="PS51257">
    <property type="entry name" value="PROKAR_LIPOPROTEIN"/>
    <property type="match status" value="1"/>
</dbReference>
<dbReference type="InterPro" id="IPR000866">
    <property type="entry name" value="AhpC/TSA"/>
</dbReference>
<dbReference type="PROSITE" id="PS00194">
    <property type="entry name" value="THIOREDOXIN_1"/>
    <property type="match status" value="1"/>
</dbReference>
<keyword evidence="9" id="KW-1185">Reference proteome</keyword>
<sequence length="197" mass="20611">MSRRLAAAGAAVALGLTLTACGDDANSISSQAKQGDNKGYVAGNGQIESLAVGDRKKPVKVSGTTLQGKPWTLASAKGQVVVLNVWGSWCPPCQKELPHLQDAWSSYSSAKKPVQFVGLLQRDSVDSASSTLAKFKVTYPSLKDDGGKTLLGLQGKVVTTPTTLVIDKQGRIAARISGETTATTLRNLVDQTLGEQA</sequence>
<keyword evidence="3" id="KW-0812">Transmembrane</keyword>
<dbReference type="InterPro" id="IPR036249">
    <property type="entry name" value="Thioredoxin-like_sf"/>
</dbReference>
<evidence type="ECO:0000313" key="8">
    <source>
        <dbReference type="EMBL" id="KNX36231.1"/>
    </source>
</evidence>
<keyword evidence="3" id="KW-0735">Signal-anchor</keyword>
<dbReference type="GO" id="GO:0016209">
    <property type="term" value="F:antioxidant activity"/>
    <property type="evidence" value="ECO:0007669"/>
    <property type="project" value="InterPro"/>
</dbReference>
<comment type="subcellular location">
    <subcellularLocation>
        <location evidence="1">Cell envelope</location>
    </subcellularLocation>
</comment>
<accession>A0A0L6CEC9</accession>
<dbReference type="Proteomes" id="UP000037397">
    <property type="component" value="Unassembled WGS sequence"/>
</dbReference>
<keyword evidence="5" id="KW-0676">Redox-active center</keyword>
<dbReference type="GO" id="GO:0016491">
    <property type="term" value="F:oxidoreductase activity"/>
    <property type="evidence" value="ECO:0007669"/>
    <property type="project" value="InterPro"/>
</dbReference>
<evidence type="ECO:0000259" key="7">
    <source>
        <dbReference type="PROSITE" id="PS51352"/>
    </source>
</evidence>
<dbReference type="PROSITE" id="PS51352">
    <property type="entry name" value="THIOREDOXIN_2"/>
    <property type="match status" value="1"/>
</dbReference>
<evidence type="ECO:0000313" key="9">
    <source>
        <dbReference type="Proteomes" id="UP000037397"/>
    </source>
</evidence>
<dbReference type="CDD" id="cd02966">
    <property type="entry name" value="TlpA_like_family"/>
    <property type="match status" value="1"/>
</dbReference>
<gene>
    <name evidence="8" type="ORF">VV01_02265</name>
</gene>
<dbReference type="OrthoDB" id="9796554at2"/>
<dbReference type="PATRIC" id="fig|1631356.3.peg.387"/>
<organism evidence="8 9">
    <name type="scientific">Luteipulveratus halotolerans</name>
    <dbReference type="NCBI Taxonomy" id="1631356"/>
    <lineage>
        <taxon>Bacteria</taxon>
        <taxon>Bacillati</taxon>
        <taxon>Actinomycetota</taxon>
        <taxon>Actinomycetes</taxon>
        <taxon>Micrococcales</taxon>
        <taxon>Dermacoccaceae</taxon>
        <taxon>Luteipulveratus</taxon>
    </lineage>
</organism>
<evidence type="ECO:0000256" key="2">
    <source>
        <dbReference type="ARBA" id="ARBA00022748"/>
    </source>
</evidence>
<comment type="caution">
    <text evidence="8">The sequence shown here is derived from an EMBL/GenBank/DDBJ whole genome shotgun (WGS) entry which is preliminary data.</text>
</comment>
<dbReference type="Pfam" id="PF00578">
    <property type="entry name" value="AhpC-TSA"/>
    <property type="match status" value="1"/>
</dbReference>
<evidence type="ECO:0000256" key="6">
    <source>
        <dbReference type="SAM" id="SignalP"/>
    </source>
</evidence>
<dbReference type="SUPFAM" id="SSF52833">
    <property type="entry name" value="Thioredoxin-like"/>
    <property type="match status" value="1"/>
</dbReference>
<dbReference type="InterPro" id="IPR050553">
    <property type="entry name" value="Thioredoxin_ResA/DsbE_sf"/>
</dbReference>
<feature type="chain" id="PRO_5005562918" evidence="6">
    <location>
        <begin position="23"/>
        <end position="197"/>
    </location>
</feature>
<evidence type="ECO:0000256" key="5">
    <source>
        <dbReference type="ARBA" id="ARBA00023284"/>
    </source>
</evidence>
<dbReference type="GO" id="GO:0017004">
    <property type="term" value="P:cytochrome complex assembly"/>
    <property type="evidence" value="ECO:0007669"/>
    <property type="project" value="UniProtKB-KW"/>
</dbReference>
<keyword evidence="6" id="KW-0732">Signal</keyword>